<dbReference type="SUPFAM" id="SSF56672">
    <property type="entry name" value="DNA/RNA polymerases"/>
    <property type="match status" value="1"/>
</dbReference>
<dbReference type="PANTHER" id="PTHR47331">
    <property type="entry name" value="PHD-TYPE DOMAIN-CONTAINING PROTEIN"/>
    <property type="match status" value="1"/>
</dbReference>
<evidence type="ECO:0000313" key="3">
    <source>
        <dbReference type="Proteomes" id="UP001162156"/>
    </source>
</evidence>
<name>A0AAV8X2Z5_9CUCU</name>
<dbReference type="InterPro" id="IPR000477">
    <property type="entry name" value="RT_dom"/>
</dbReference>
<comment type="caution">
    <text evidence="2">The sequence shown here is derived from an EMBL/GenBank/DDBJ whole genome shotgun (WGS) entry which is preliminary data.</text>
</comment>
<dbReference type="Proteomes" id="UP001162156">
    <property type="component" value="Unassembled WGS sequence"/>
</dbReference>
<proteinExistence type="predicted"/>
<dbReference type="InterPro" id="IPR043502">
    <property type="entry name" value="DNA/RNA_pol_sf"/>
</dbReference>
<dbReference type="GO" id="GO:0071897">
    <property type="term" value="P:DNA biosynthetic process"/>
    <property type="evidence" value="ECO:0007669"/>
    <property type="project" value="UniProtKB-ARBA"/>
</dbReference>
<accession>A0AAV8X2Z5</accession>
<protein>
    <recommendedName>
        <fullName evidence="1">Reverse transcriptase domain-containing protein</fullName>
    </recommendedName>
</protein>
<organism evidence="2 3">
    <name type="scientific">Rhamnusium bicolor</name>
    <dbReference type="NCBI Taxonomy" id="1586634"/>
    <lineage>
        <taxon>Eukaryota</taxon>
        <taxon>Metazoa</taxon>
        <taxon>Ecdysozoa</taxon>
        <taxon>Arthropoda</taxon>
        <taxon>Hexapoda</taxon>
        <taxon>Insecta</taxon>
        <taxon>Pterygota</taxon>
        <taxon>Neoptera</taxon>
        <taxon>Endopterygota</taxon>
        <taxon>Coleoptera</taxon>
        <taxon>Polyphaga</taxon>
        <taxon>Cucujiformia</taxon>
        <taxon>Chrysomeloidea</taxon>
        <taxon>Cerambycidae</taxon>
        <taxon>Lepturinae</taxon>
        <taxon>Rhagiini</taxon>
        <taxon>Rhamnusium</taxon>
    </lineage>
</organism>
<dbReference type="PANTHER" id="PTHR47331:SF1">
    <property type="entry name" value="GAG-LIKE PROTEIN"/>
    <property type="match status" value="1"/>
</dbReference>
<sequence length="795" mass="90643">MGLKTKQNHLDGEALGLIKSLPLVNISYTGALKILQDRYDNKTTLIISHIYAVLDIPSLHKGTAAGIREFVAKVKQQMLALENLHENVRNWDMILICILSRKLDSYTSKSYQLDRKNRDVLPTLQEFLDYLEGRATALEAAALPETSKPENKSQKERVCNVTTKFNKIKEIKCTFCNIPGHKIYSCSKFKAAAIEERRSFINNKKHCKICLNNHTGQCKFSFKCSFCQKNHNSLLHTDETDVVSTNHCLQKMNSAHVLLPTVKIKIHSENGDAHVVRALLDSGSQTSFICSELAKRLHCKTFYNSINVIGIAKNSTTVQKSAIIDIHSCIYNYKLNVQCAVVDQITTNLPQYYFDTDNLNIPKDIKLSDDEYNMPGDISVLLGADIFFQILLTGTIKLGLKNLVLQNTFFGFVVSGSVPDVAQPKTQQLCNTSVVSLHALSCANLENLLTKFWENEKVPEIFKESISEQEACESSFQESITKVDNRFQVKLPLKKEITELNLGDSFSIAFKRFLNLEQRFSRDRSLFEQYNNFIKEYVSLNHAKPVDPMTYNNREAYFLAHHPVVRQDKKTTKLRVVFDGSMQTKNKISLNELMYNGAVVQRELFDILIFFRTYKFVILTDIKQMYRQVLVHPEYKCLQNILWRERPDQPISCLQLQTITYGLKSSPFLATRCLVELAHTEEKEFPLASKALLHNTYVDDIICGGDSINEVIQLKNELIAILKKGSFELHKWCSNHSDILNDIPADKQHFDEIDMSLQDNTIVKTLGLSYDVGSDLLKINHIEDMKLVHPTNQGS</sequence>
<dbReference type="EMBL" id="JANEYF010003940">
    <property type="protein sequence ID" value="KAJ8932987.1"/>
    <property type="molecule type" value="Genomic_DNA"/>
</dbReference>
<dbReference type="AlphaFoldDB" id="A0AAV8X2Z5"/>
<keyword evidence="3" id="KW-1185">Reference proteome</keyword>
<dbReference type="Pfam" id="PF00078">
    <property type="entry name" value="RVT_1"/>
    <property type="match status" value="1"/>
</dbReference>
<gene>
    <name evidence="2" type="ORF">NQ314_014296</name>
</gene>
<evidence type="ECO:0000313" key="2">
    <source>
        <dbReference type="EMBL" id="KAJ8932987.1"/>
    </source>
</evidence>
<evidence type="ECO:0000259" key="1">
    <source>
        <dbReference type="Pfam" id="PF00078"/>
    </source>
</evidence>
<dbReference type="Pfam" id="PF03564">
    <property type="entry name" value="DUF1759"/>
    <property type="match status" value="1"/>
</dbReference>
<feature type="domain" description="Reverse transcriptase" evidence="1">
    <location>
        <begin position="613"/>
        <end position="730"/>
    </location>
</feature>
<dbReference type="SUPFAM" id="SSF50630">
    <property type="entry name" value="Acid proteases"/>
    <property type="match status" value="1"/>
</dbReference>
<dbReference type="Gene3D" id="2.40.70.10">
    <property type="entry name" value="Acid Proteases"/>
    <property type="match status" value="1"/>
</dbReference>
<reference evidence="2" key="1">
    <citation type="journal article" date="2023" name="Insect Mol. Biol.">
        <title>Genome sequencing provides insights into the evolution of gene families encoding plant cell wall-degrading enzymes in longhorned beetles.</title>
        <authorList>
            <person name="Shin N.R."/>
            <person name="Okamura Y."/>
            <person name="Kirsch R."/>
            <person name="Pauchet Y."/>
        </authorList>
    </citation>
    <scope>NUCLEOTIDE SEQUENCE</scope>
    <source>
        <strain evidence="2">RBIC_L_NR</strain>
    </source>
</reference>
<dbReference type="InterPro" id="IPR021109">
    <property type="entry name" value="Peptidase_aspartic_dom_sf"/>
</dbReference>
<dbReference type="InterPro" id="IPR005312">
    <property type="entry name" value="DUF1759"/>
</dbReference>